<gene>
    <name evidence="2" type="ORF">LCGC14_2693900</name>
</gene>
<evidence type="ECO:0000313" key="2">
    <source>
        <dbReference type="EMBL" id="KKK93337.1"/>
    </source>
</evidence>
<dbReference type="AlphaFoldDB" id="A0A0F8ZHP8"/>
<dbReference type="Pfam" id="PF09250">
    <property type="entry name" value="Prim-Pol"/>
    <property type="match status" value="1"/>
</dbReference>
<protein>
    <recommendedName>
        <fullName evidence="1">DNA primase/polymerase bifunctional N-terminal domain-containing protein</fullName>
    </recommendedName>
</protein>
<feature type="domain" description="DNA primase/polymerase bifunctional N-terminal" evidence="1">
    <location>
        <begin position="21"/>
        <end position="142"/>
    </location>
</feature>
<name>A0A0F8ZHP8_9ZZZZ</name>
<dbReference type="InterPro" id="IPR015330">
    <property type="entry name" value="DNA_primase/pol_bifunc_N"/>
</dbReference>
<evidence type="ECO:0000259" key="1">
    <source>
        <dbReference type="Pfam" id="PF09250"/>
    </source>
</evidence>
<proteinExistence type="predicted"/>
<feature type="non-terminal residue" evidence="2">
    <location>
        <position position="265"/>
    </location>
</feature>
<dbReference type="EMBL" id="LAZR01047818">
    <property type="protein sequence ID" value="KKK93337.1"/>
    <property type="molecule type" value="Genomic_DNA"/>
</dbReference>
<organism evidence="2">
    <name type="scientific">marine sediment metagenome</name>
    <dbReference type="NCBI Taxonomy" id="412755"/>
    <lineage>
        <taxon>unclassified sequences</taxon>
        <taxon>metagenomes</taxon>
        <taxon>ecological metagenomes</taxon>
    </lineage>
</organism>
<reference evidence="2" key="1">
    <citation type="journal article" date="2015" name="Nature">
        <title>Complex archaea that bridge the gap between prokaryotes and eukaryotes.</title>
        <authorList>
            <person name="Spang A."/>
            <person name="Saw J.H."/>
            <person name="Jorgensen S.L."/>
            <person name="Zaremba-Niedzwiedzka K."/>
            <person name="Martijn J."/>
            <person name="Lind A.E."/>
            <person name="van Eijk R."/>
            <person name="Schleper C."/>
            <person name="Guy L."/>
            <person name="Ettema T.J."/>
        </authorList>
    </citation>
    <scope>NUCLEOTIDE SEQUENCE</scope>
</reference>
<comment type="caution">
    <text evidence="2">The sequence shown here is derived from an EMBL/GenBank/DDBJ whole genome shotgun (WGS) entry which is preliminary data.</text>
</comment>
<accession>A0A0F8ZHP8</accession>
<dbReference type="SUPFAM" id="SSF56747">
    <property type="entry name" value="Prim-pol domain"/>
    <property type="match status" value="1"/>
</dbReference>
<sequence length="265" mass="31144">MVNWEDYQKKRFPRNKLTSYGNINYAVICGITSNNLLIIDLDYKDNNSNHFEKIYDKFLVDFPHLSNTLICKTPHGHHIYYFLDKPHSRKIRQDTKKKSILKILEKGKRNPYLNKVTNFPDSLKGVDLMGGGYVIIPPSKYGLLKYSSINKNKILGIDNEALGKIVRFFLRDKPDKRQLRQPFFELLTGKLDIKEISSATGMPEHVYWKYTYLEAYNRLELMPEDIIPLLEKNQSEFEIKETESQILHLDLTAKPMTNNKMLEYF</sequence>